<reference evidence="1" key="1">
    <citation type="submission" date="2023-06" db="EMBL/GenBank/DDBJ databases">
        <title>Genome-scale phylogeny and comparative genomics of the fungal order Sordariales.</title>
        <authorList>
            <consortium name="Lawrence Berkeley National Laboratory"/>
            <person name="Hensen N."/>
            <person name="Bonometti L."/>
            <person name="Westerberg I."/>
            <person name="Brannstrom I.O."/>
            <person name="Guillou S."/>
            <person name="Cros-Aarteil S."/>
            <person name="Calhoun S."/>
            <person name="Haridas S."/>
            <person name="Kuo A."/>
            <person name="Mondo S."/>
            <person name="Pangilinan J."/>
            <person name="Riley R."/>
            <person name="LaButti K."/>
            <person name="Andreopoulos B."/>
            <person name="Lipzen A."/>
            <person name="Chen C."/>
            <person name="Yanf M."/>
            <person name="Daum C."/>
            <person name="Ng V."/>
            <person name="Clum A."/>
            <person name="Steindorff A."/>
            <person name="Ohm R."/>
            <person name="Martin F."/>
            <person name="Silar P."/>
            <person name="Natvig D."/>
            <person name="Lalanne C."/>
            <person name="Gautier V."/>
            <person name="Ament-velasquez S.L."/>
            <person name="Kruys A."/>
            <person name="Hutchinson M.I."/>
            <person name="Powell A.J."/>
            <person name="Barry K."/>
            <person name="Miller A.N."/>
            <person name="Grigoriev I.V."/>
            <person name="Debuchy R."/>
            <person name="Gladieux P."/>
            <person name="Thoren M.H."/>
            <person name="Johannesson H."/>
        </authorList>
    </citation>
    <scope>NUCLEOTIDE SEQUENCE</scope>
    <source>
        <strain evidence="1">SMH3187-1</strain>
    </source>
</reference>
<evidence type="ECO:0000313" key="2">
    <source>
        <dbReference type="Proteomes" id="UP001172155"/>
    </source>
</evidence>
<sequence>MSFNFGTPANPSDAILSLNNPNAALAVRDNATNTTSNSAPVIFRVVSQNPIQTSRVFKAALTGPWKEGSAAEDGDKNLEAEGWDSEAMHIVLSAIHHRTRNIPRKVTPEMLCNIVVLVDYYELHDTMYFFLDTWIYSLRYSIPRTYDRDLVLWICMTSVFTSPDIHKTVMNVAISHCQGEFQPLDLPIPERVIDHINTQREAALKQFGTALDDMKGKASSGYGRLLV</sequence>
<dbReference type="AlphaFoldDB" id="A0AA40ELD8"/>
<evidence type="ECO:0008006" key="3">
    <source>
        <dbReference type="Google" id="ProtNLM"/>
    </source>
</evidence>
<name>A0AA40ELD8_9PEZI</name>
<keyword evidence="2" id="KW-1185">Reference proteome</keyword>
<accession>A0AA40ELD8</accession>
<comment type="caution">
    <text evidence="1">The sequence shown here is derived from an EMBL/GenBank/DDBJ whole genome shotgun (WGS) entry which is preliminary data.</text>
</comment>
<dbReference type="Proteomes" id="UP001172155">
    <property type="component" value="Unassembled WGS sequence"/>
</dbReference>
<dbReference type="EMBL" id="JAUKUD010000006">
    <property type="protein sequence ID" value="KAK0741475.1"/>
    <property type="molecule type" value="Genomic_DNA"/>
</dbReference>
<evidence type="ECO:0000313" key="1">
    <source>
        <dbReference type="EMBL" id="KAK0741475.1"/>
    </source>
</evidence>
<dbReference type="Gene3D" id="3.30.710.10">
    <property type="entry name" value="Potassium Channel Kv1.1, Chain A"/>
    <property type="match status" value="1"/>
</dbReference>
<organism evidence="1 2">
    <name type="scientific">Schizothecium vesticola</name>
    <dbReference type="NCBI Taxonomy" id="314040"/>
    <lineage>
        <taxon>Eukaryota</taxon>
        <taxon>Fungi</taxon>
        <taxon>Dikarya</taxon>
        <taxon>Ascomycota</taxon>
        <taxon>Pezizomycotina</taxon>
        <taxon>Sordariomycetes</taxon>
        <taxon>Sordariomycetidae</taxon>
        <taxon>Sordariales</taxon>
        <taxon>Schizotheciaceae</taxon>
        <taxon>Schizothecium</taxon>
    </lineage>
</organism>
<protein>
    <recommendedName>
        <fullName evidence="3">BTB domain-containing protein</fullName>
    </recommendedName>
</protein>
<dbReference type="InterPro" id="IPR011333">
    <property type="entry name" value="SKP1/BTB/POZ_sf"/>
</dbReference>
<gene>
    <name evidence="1" type="ORF">B0T18DRAFT_432578</name>
</gene>
<proteinExistence type="predicted"/>